<dbReference type="GO" id="GO:0033897">
    <property type="term" value="F:ribonuclease T2 activity"/>
    <property type="evidence" value="ECO:0007669"/>
    <property type="project" value="InterPro"/>
</dbReference>
<dbReference type="PROSITE" id="PS00530">
    <property type="entry name" value="RNASE_T2_1"/>
    <property type="match status" value="2"/>
</dbReference>
<accession>A0A835D6Z2</accession>
<dbReference type="Pfam" id="PF00445">
    <property type="entry name" value="Ribonuclease_T2"/>
    <property type="match status" value="2"/>
</dbReference>
<evidence type="ECO:0000256" key="4">
    <source>
        <dbReference type="ARBA" id="ARBA00022801"/>
    </source>
</evidence>
<dbReference type="OrthoDB" id="435754at2759"/>
<sequence>MMKPSCSILIQVFIIQLLGVLCHGQDFDFFYFVQQWPGSYCDTKQSCCYPKTGKPAMDFGIHGLWPNYNDGSYPSNCDPDSPFDQSKISDLTNSMQSSWPSLACPSSDGLKFWSHEWEKHGTCSESVLDQHGYFKSALVLKKKVDLLQILESSGIQPDGEFYSLNSITKAITDAIGYTPGIECNIDESGTYCRTNQTCCHPKTGKPATDFVIHGLWPTNFDGSALSNCNPNKPLDPSQISDMIAELGRSWPSFACPNSDDMKLWLHEWKMYGTCSDLDQHGYFQAALNLKKKANLFKILGSAGIQPNGKSYSYGSISEAVRKTVGYEPGITCKDDKSGNSQLNQIYLCASPSGSKIIDCPGIPMGSCKSSIKFPPF</sequence>
<evidence type="ECO:0000256" key="1">
    <source>
        <dbReference type="ARBA" id="ARBA00007469"/>
    </source>
</evidence>
<dbReference type="GO" id="GO:0005576">
    <property type="term" value="C:extracellular region"/>
    <property type="evidence" value="ECO:0007669"/>
    <property type="project" value="TreeGrafter"/>
</dbReference>
<dbReference type="InterPro" id="IPR001568">
    <property type="entry name" value="RNase_T2-like"/>
</dbReference>
<comment type="caution">
    <text evidence="10">The sequence shown here is derived from an EMBL/GenBank/DDBJ whole genome shotgun (WGS) entry which is preliminary data.</text>
</comment>
<protein>
    <submittedName>
        <fullName evidence="10">Uncharacterized protein</fullName>
    </submittedName>
</protein>
<evidence type="ECO:0000256" key="2">
    <source>
        <dbReference type="ARBA" id="ARBA00022722"/>
    </source>
</evidence>
<feature type="active site" evidence="7">
    <location>
        <position position="116"/>
    </location>
</feature>
<evidence type="ECO:0000256" key="9">
    <source>
        <dbReference type="SAM" id="SignalP"/>
    </source>
</evidence>
<reference evidence="10 11" key="1">
    <citation type="submission" date="2020-04" db="EMBL/GenBank/DDBJ databases">
        <title>Plant Genome Project.</title>
        <authorList>
            <person name="Zhang R.-G."/>
        </authorList>
    </citation>
    <scope>NUCLEOTIDE SEQUENCE [LARGE SCALE GENOMIC DNA]</scope>
    <source>
        <strain evidence="10">YNK0</strain>
        <tissue evidence="10">Leaf</tissue>
    </source>
</reference>
<dbReference type="AlphaFoldDB" id="A0A835D6Z2"/>
<evidence type="ECO:0000313" key="10">
    <source>
        <dbReference type="EMBL" id="KAF8390197.1"/>
    </source>
</evidence>
<dbReference type="PANTHER" id="PTHR11240">
    <property type="entry name" value="RIBONUCLEASE T2"/>
    <property type="match status" value="1"/>
</dbReference>
<evidence type="ECO:0000313" key="11">
    <source>
        <dbReference type="Proteomes" id="UP000655225"/>
    </source>
</evidence>
<keyword evidence="5" id="KW-1015">Disulfide bond</keyword>
<feature type="active site" evidence="7">
    <location>
        <position position="62"/>
    </location>
</feature>
<comment type="similarity">
    <text evidence="1 8">Belongs to the RNase T2 family.</text>
</comment>
<evidence type="ECO:0000256" key="7">
    <source>
        <dbReference type="PIRSR" id="PIRSR633697-1"/>
    </source>
</evidence>
<feature type="active site" evidence="7">
    <location>
        <position position="120"/>
    </location>
</feature>
<dbReference type="GO" id="GO:0006401">
    <property type="term" value="P:RNA catabolic process"/>
    <property type="evidence" value="ECO:0007669"/>
    <property type="project" value="TreeGrafter"/>
</dbReference>
<proteinExistence type="inferred from homology"/>
<dbReference type="SUPFAM" id="SSF55895">
    <property type="entry name" value="Ribonuclease Rh-like"/>
    <property type="match status" value="2"/>
</dbReference>
<evidence type="ECO:0000256" key="5">
    <source>
        <dbReference type="ARBA" id="ARBA00023157"/>
    </source>
</evidence>
<dbReference type="GO" id="GO:0003723">
    <property type="term" value="F:RNA binding"/>
    <property type="evidence" value="ECO:0007669"/>
    <property type="project" value="InterPro"/>
</dbReference>
<keyword evidence="6" id="KW-0456">Lyase</keyword>
<keyword evidence="9" id="KW-0732">Signal</keyword>
<feature type="signal peptide" evidence="9">
    <location>
        <begin position="1"/>
        <end position="24"/>
    </location>
</feature>
<evidence type="ECO:0000256" key="3">
    <source>
        <dbReference type="ARBA" id="ARBA00022759"/>
    </source>
</evidence>
<dbReference type="EMBL" id="JABCRI010000018">
    <property type="protein sequence ID" value="KAF8390197.1"/>
    <property type="molecule type" value="Genomic_DNA"/>
</dbReference>
<dbReference type="PANTHER" id="PTHR11240:SF75">
    <property type="entry name" value="RIBONUCLEASE 3"/>
    <property type="match status" value="1"/>
</dbReference>
<dbReference type="InterPro" id="IPR018188">
    <property type="entry name" value="RNase_T2_His_AS_1"/>
</dbReference>
<dbReference type="PROSITE" id="PS00531">
    <property type="entry name" value="RNASE_T2_2"/>
    <property type="match status" value="1"/>
</dbReference>
<dbReference type="Proteomes" id="UP000655225">
    <property type="component" value="Unassembled WGS sequence"/>
</dbReference>
<organism evidence="10 11">
    <name type="scientific">Tetracentron sinense</name>
    <name type="common">Spur-leaf</name>
    <dbReference type="NCBI Taxonomy" id="13715"/>
    <lineage>
        <taxon>Eukaryota</taxon>
        <taxon>Viridiplantae</taxon>
        <taxon>Streptophyta</taxon>
        <taxon>Embryophyta</taxon>
        <taxon>Tracheophyta</taxon>
        <taxon>Spermatophyta</taxon>
        <taxon>Magnoliopsida</taxon>
        <taxon>Trochodendrales</taxon>
        <taxon>Trochodendraceae</taxon>
        <taxon>Tetracentron</taxon>
    </lineage>
</organism>
<name>A0A835D6Z2_TETSI</name>
<evidence type="ECO:0000256" key="8">
    <source>
        <dbReference type="RuleBase" id="RU004328"/>
    </source>
</evidence>
<dbReference type="InterPro" id="IPR033697">
    <property type="entry name" value="Ribonuclease_T2_eukaryotic"/>
</dbReference>
<dbReference type="InterPro" id="IPR036430">
    <property type="entry name" value="RNase_T2-like_sf"/>
</dbReference>
<keyword evidence="4" id="KW-0378">Hydrolase</keyword>
<dbReference type="GO" id="GO:0016787">
    <property type="term" value="F:hydrolase activity"/>
    <property type="evidence" value="ECO:0007669"/>
    <property type="project" value="UniProtKB-KW"/>
</dbReference>
<feature type="chain" id="PRO_5032356778" evidence="9">
    <location>
        <begin position="25"/>
        <end position="376"/>
    </location>
</feature>
<keyword evidence="2" id="KW-0540">Nuclease</keyword>
<gene>
    <name evidence="10" type="ORF">HHK36_024719</name>
</gene>
<dbReference type="InterPro" id="IPR033130">
    <property type="entry name" value="RNase_T2_His_AS_2"/>
</dbReference>
<dbReference type="Gene3D" id="3.90.730.10">
    <property type="entry name" value="Ribonuclease T2-like"/>
    <property type="match status" value="2"/>
</dbReference>
<evidence type="ECO:0000256" key="6">
    <source>
        <dbReference type="ARBA" id="ARBA00023239"/>
    </source>
</evidence>
<keyword evidence="3" id="KW-0255">Endonuclease</keyword>
<keyword evidence="11" id="KW-1185">Reference proteome</keyword>
<dbReference type="CDD" id="cd01061">
    <property type="entry name" value="RNase_T2_euk"/>
    <property type="match status" value="2"/>
</dbReference>